<keyword evidence="2" id="KW-1185">Reference proteome</keyword>
<accession>A0A8X6P6R7</accession>
<comment type="caution">
    <text evidence="1">The sequence shown here is derived from an EMBL/GenBank/DDBJ whole genome shotgun (WGS) entry which is preliminary data.</text>
</comment>
<name>A0A8X6P6R7_NEPPI</name>
<proteinExistence type="predicted"/>
<dbReference type="AlphaFoldDB" id="A0A8X6P6R7"/>
<reference evidence="1" key="1">
    <citation type="submission" date="2020-08" db="EMBL/GenBank/DDBJ databases">
        <title>Multicomponent nature underlies the extraordinary mechanical properties of spider dragline silk.</title>
        <authorList>
            <person name="Kono N."/>
            <person name="Nakamura H."/>
            <person name="Mori M."/>
            <person name="Yoshida Y."/>
            <person name="Ohtoshi R."/>
            <person name="Malay A.D."/>
            <person name="Moran D.A.P."/>
            <person name="Tomita M."/>
            <person name="Numata K."/>
            <person name="Arakawa K."/>
        </authorList>
    </citation>
    <scope>NUCLEOTIDE SEQUENCE</scope>
</reference>
<dbReference type="Proteomes" id="UP000887013">
    <property type="component" value="Unassembled WGS sequence"/>
</dbReference>
<evidence type="ECO:0000313" key="1">
    <source>
        <dbReference type="EMBL" id="GFT49177.1"/>
    </source>
</evidence>
<gene>
    <name evidence="1" type="ORF">NPIL_364511</name>
</gene>
<sequence>MSLADGQQTTGEALRTQVMAEIEGRLVLTKYIILPKEKRNRTLLGTDFLSSADRFLDMKNACRHFWNSPTHKYSLVKNWIIFLSLRRCPVTPAN</sequence>
<evidence type="ECO:0000313" key="2">
    <source>
        <dbReference type="Proteomes" id="UP000887013"/>
    </source>
</evidence>
<dbReference type="EMBL" id="BMAW01111696">
    <property type="protein sequence ID" value="GFT49177.1"/>
    <property type="molecule type" value="Genomic_DNA"/>
</dbReference>
<protein>
    <submittedName>
        <fullName evidence="1">Uncharacterized protein</fullName>
    </submittedName>
</protein>
<organism evidence="1 2">
    <name type="scientific">Nephila pilipes</name>
    <name type="common">Giant wood spider</name>
    <name type="synonym">Nephila maculata</name>
    <dbReference type="NCBI Taxonomy" id="299642"/>
    <lineage>
        <taxon>Eukaryota</taxon>
        <taxon>Metazoa</taxon>
        <taxon>Ecdysozoa</taxon>
        <taxon>Arthropoda</taxon>
        <taxon>Chelicerata</taxon>
        <taxon>Arachnida</taxon>
        <taxon>Araneae</taxon>
        <taxon>Araneomorphae</taxon>
        <taxon>Entelegynae</taxon>
        <taxon>Araneoidea</taxon>
        <taxon>Nephilidae</taxon>
        <taxon>Nephila</taxon>
    </lineage>
</organism>